<evidence type="ECO:0000313" key="1">
    <source>
        <dbReference type="EMBL" id="KAF8749843.1"/>
    </source>
</evidence>
<protein>
    <submittedName>
        <fullName evidence="1">Uncharacterized protein</fullName>
    </submittedName>
</protein>
<accession>A0A8H7I3G3</accession>
<dbReference type="Proteomes" id="UP000614334">
    <property type="component" value="Unassembled WGS sequence"/>
</dbReference>
<comment type="caution">
    <text evidence="1">The sequence shown here is derived from an EMBL/GenBank/DDBJ whole genome shotgun (WGS) entry which is preliminary data.</text>
</comment>
<dbReference type="EMBL" id="JACYCF010000024">
    <property type="protein sequence ID" value="KAF8749843.1"/>
    <property type="molecule type" value="Genomic_DNA"/>
</dbReference>
<proteinExistence type="predicted"/>
<reference evidence="1" key="1">
    <citation type="submission" date="2020-09" db="EMBL/GenBank/DDBJ databases">
        <title>Comparative genome analyses of four rice-infecting Rhizoctonia solani isolates reveal extensive enrichment of homogalacturonan modification genes.</title>
        <authorList>
            <person name="Lee D.-Y."/>
            <person name="Jeon J."/>
            <person name="Kim K.-T."/>
            <person name="Cheong K."/>
            <person name="Song H."/>
            <person name="Choi G."/>
            <person name="Ko J."/>
            <person name="Opiyo S.O."/>
            <person name="Zuo S."/>
            <person name="Madhav S."/>
            <person name="Lee Y.-H."/>
            <person name="Wang G.-L."/>
        </authorList>
    </citation>
    <scope>NUCLEOTIDE SEQUENCE</scope>
    <source>
        <strain evidence="1">AG1-IA B2</strain>
    </source>
</reference>
<organism evidence="1 2">
    <name type="scientific">Rhizoctonia solani</name>
    <dbReference type="NCBI Taxonomy" id="456999"/>
    <lineage>
        <taxon>Eukaryota</taxon>
        <taxon>Fungi</taxon>
        <taxon>Dikarya</taxon>
        <taxon>Basidiomycota</taxon>
        <taxon>Agaricomycotina</taxon>
        <taxon>Agaricomycetes</taxon>
        <taxon>Cantharellales</taxon>
        <taxon>Ceratobasidiaceae</taxon>
        <taxon>Rhizoctonia</taxon>
    </lineage>
</organism>
<gene>
    <name evidence="1" type="ORF">RHS01_09750</name>
</gene>
<sequence>MSSPIVSSDSEEKIIQNDKYCYLCEDGGNLIDCFWCTNACCYTLIGKQVDDAQEETESCVSIPQSMLDKGDIFPCPRCVSERGLTSIGYFINRGHKATMRVAPTCSLILVIYHLKVFQHLAESLWRQLHAALAAFHVTVAAETRLIHKEFREGESAHLLDEIDANRPFHLAIVFLTEGDPQGGWWHTSQHGNQKSSSVAEDQFLETCLHTLRKIARRALTARVFGVSCGFNLQTKGSLNRIKEYLQRTAFTSIVLPSTCSLLMCEYLYMMPEIFVNLYYFGAGLDRTLFGVWGRSKEARIHTGLVIMDRAKQKLTLNVRQVQYAPIALRPLGVQLPVARAICGCSENLQTDWAFKKQLPNGPEIIFIYRSRCCGMELQVGIFPGLRKQLVYHEVTFMSEVWDTNKGLFGFHPLRNVCMKLLVSTTDTLLFSQSEL</sequence>
<evidence type="ECO:0000313" key="2">
    <source>
        <dbReference type="Proteomes" id="UP000614334"/>
    </source>
</evidence>
<name>A0A8H7I3G3_9AGAM</name>
<dbReference type="AlphaFoldDB" id="A0A8H7I3G3"/>